<feature type="transmembrane region" description="Helical" evidence="1">
    <location>
        <begin position="252"/>
        <end position="274"/>
    </location>
</feature>
<keyword evidence="3" id="KW-1185">Reference proteome</keyword>
<organism evidence="2 3">
    <name type="scientific">Hypsizygus marmoreus</name>
    <name type="common">White beech mushroom</name>
    <name type="synonym">Agaricus marmoreus</name>
    <dbReference type="NCBI Taxonomy" id="39966"/>
    <lineage>
        <taxon>Eukaryota</taxon>
        <taxon>Fungi</taxon>
        <taxon>Dikarya</taxon>
        <taxon>Basidiomycota</taxon>
        <taxon>Agaricomycotina</taxon>
        <taxon>Agaricomycetes</taxon>
        <taxon>Agaricomycetidae</taxon>
        <taxon>Agaricales</taxon>
        <taxon>Tricholomatineae</taxon>
        <taxon>Lyophyllaceae</taxon>
        <taxon>Hypsizygus</taxon>
    </lineage>
</organism>
<keyword evidence="1" id="KW-1133">Transmembrane helix</keyword>
<dbReference type="EMBL" id="LUEZ02000046">
    <property type="protein sequence ID" value="RDB23623.1"/>
    <property type="molecule type" value="Genomic_DNA"/>
</dbReference>
<dbReference type="InParanoid" id="A0A369JVD6"/>
<dbReference type="OrthoDB" id="3351617at2759"/>
<accession>A0A369JVD6</accession>
<evidence type="ECO:0000313" key="2">
    <source>
        <dbReference type="EMBL" id="RDB23623.1"/>
    </source>
</evidence>
<keyword evidence="1" id="KW-0472">Membrane</keyword>
<feature type="transmembrane region" description="Helical" evidence="1">
    <location>
        <begin position="58"/>
        <end position="81"/>
    </location>
</feature>
<reference evidence="2" key="1">
    <citation type="submission" date="2018-04" db="EMBL/GenBank/DDBJ databases">
        <title>Whole genome sequencing of Hypsizygus marmoreus.</title>
        <authorList>
            <person name="Choi I.-G."/>
            <person name="Min B."/>
            <person name="Kim J.-G."/>
            <person name="Kim S."/>
            <person name="Oh Y.-L."/>
            <person name="Kong W.-S."/>
            <person name="Park H."/>
            <person name="Jeong J."/>
            <person name="Song E.-S."/>
        </authorList>
    </citation>
    <scope>NUCLEOTIDE SEQUENCE [LARGE SCALE GENOMIC DNA]</scope>
    <source>
        <strain evidence="2">51987-8</strain>
    </source>
</reference>
<proteinExistence type="predicted"/>
<keyword evidence="1" id="KW-0812">Transmembrane</keyword>
<feature type="transmembrane region" description="Helical" evidence="1">
    <location>
        <begin position="144"/>
        <end position="163"/>
    </location>
</feature>
<dbReference type="Proteomes" id="UP000076154">
    <property type="component" value="Unassembled WGS sequence"/>
</dbReference>
<feature type="transmembrane region" description="Helical" evidence="1">
    <location>
        <begin position="120"/>
        <end position="137"/>
    </location>
</feature>
<evidence type="ECO:0000256" key="1">
    <source>
        <dbReference type="SAM" id="Phobius"/>
    </source>
</evidence>
<dbReference type="AlphaFoldDB" id="A0A369JVD6"/>
<protein>
    <submittedName>
        <fullName evidence="2">Uncharacterized protein</fullName>
    </submittedName>
</protein>
<feature type="transmembrane region" description="Helical" evidence="1">
    <location>
        <begin position="29"/>
        <end position="51"/>
    </location>
</feature>
<sequence>MGAKDPSYAPTGVTADDLKAERACFHGTLLAALAFGALLMLYVQLTQVLLVRPKRGQTFWAIVAYSGALFPLAVLSISVMFKFSEMSYIENRNYPGGPTAFYRDYSSDYVNVIGQVSETLFPWFADILMISRLLVVWNYKWWIAAFPAVTYLTKLGISIPVLISQLRPRDPTWLARAGAFGTSYYSVTMAFNIYITVMICIRLQSMRRDLETVTGRLHASFYTSSFTMIVESGVFFTVWVTVYLIMRSRGSLFQNVFLLPIAFTLGITRMLIVLRIAQDRAWSKDLVTATDRGVLDWQVSSTHSVPLRDNPASSMTSFSNKGVLPRKFQGDSIVLNQM</sequence>
<feature type="transmembrane region" description="Helical" evidence="1">
    <location>
        <begin position="221"/>
        <end position="246"/>
    </location>
</feature>
<comment type="caution">
    <text evidence="2">The sequence shown here is derived from an EMBL/GenBank/DDBJ whole genome shotgun (WGS) entry which is preliminary data.</text>
</comment>
<evidence type="ECO:0000313" key="3">
    <source>
        <dbReference type="Proteomes" id="UP000076154"/>
    </source>
</evidence>
<gene>
    <name evidence="2" type="ORF">Hypma_009503</name>
</gene>
<feature type="transmembrane region" description="Helical" evidence="1">
    <location>
        <begin position="183"/>
        <end position="201"/>
    </location>
</feature>
<name>A0A369JVD6_HYPMA</name>